<evidence type="ECO:0000256" key="4">
    <source>
        <dbReference type="SAM" id="SignalP"/>
    </source>
</evidence>
<dbReference type="PANTHER" id="PTHR22939">
    <property type="entry name" value="SERINE PROTEASE FAMILY S1C HTRA-RELATED"/>
    <property type="match status" value="1"/>
</dbReference>
<dbReference type="SUPFAM" id="SSF53474">
    <property type="entry name" value="alpha/beta-Hydrolases"/>
    <property type="match status" value="1"/>
</dbReference>
<evidence type="ECO:0000256" key="1">
    <source>
        <dbReference type="ARBA" id="ARBA00010541"/>
    </source>
</evidence>
<dbReference type="SUPFAM" id="SSF50156">
    <property type="entry name" value="PDZ domain-like"/>
    <property type="match status" value="2"/>
</dbReference>
<sequence length="666" mass="72115" precursor="true">MPNHKPRLTILALLSSALLISVASTAAAQADGKLAVLEERALKQAAAIVAPSIVRIETVGGLERVDEILAGTGPTTGVVVSADGYIITSSFNFAAKPSSILVSLPDGRRFAARQVASDNLKMLTLIKIDAENLTPAPAAPRDSVRVGQWAIALGRTYETPFPSMSVGIVSALNRIWGKAIQTDAKVSPVNYGGPLVDIEGRVLGVLVPLSPQGKSDAAGVEWYDAGIGFAIPMSDIYDVLDQLKAEKDLHSGLLGITFQTKDLYSTPPMVDHVWYNSPAQKAGIKSGDTIVEVNGAATTRISQVRHALGNAYAGDKIALSVDRDGETIKVDFELAAKLEPYESAFLGILPERLSTVEPAEAAAPAGVGVRYVYANSPAAAAGLQRGDRITKFNDAPQNSAIELRDALSRTRPGEKAVLTFLRNGEPQTAEVELQKITAEIPADLPRSPIPLPAEKNDDSEKTGRLAETLETHAHDLWAFVPDDYNPDYQYALLVWIHPSRNTMEAEMLKRWKQICRERGVILLAPKAGTAETWTPNEIGFIKAAVESFVERYSIDPQRIVLHGFETGAALAQQLAFKERELFPALCLAGAPLAIQPPENRPDFPLQWDFVYGEDDPQGRKIEASIKALEKMRYPVSHRAVPGLGQDYPPEPAIEEVGRWIDALDRI</sequence>
<dbReference type="Pfam" id="PF13180">
    <property type="entry name" value="PDZ_2"/>
    <property type="match status" value="2"/>
</dbReference>
<organism evidence="6 7">
    <name type="scientific">Symmachiella dynata</name>
    <dbReference type="NCBI Taxonomy" id="2527995"/>
    <lineage>
        <taxon>Bacteria</taxon>
        <taxon>Pseudomonadati</taxon>
        <taxon>Planctomycetota</taxon>
        <taxon>Planctomycetia</taxon>
        <taxon>Planctomycetales</taxon>
        <taxon>Planctomycetaceae</taxon>
        <taxon>Symmachiella</taxon>
    </lineage>
</organism>
<evidence type="ECO:0000256" key="2">
    <source>
        <dbReference type="ARBA" id="ARBA00022670"/>
    </source>
</evidence>
<dbReference type="AlphaFoldDB" id="A0A517ZSH2"/>
<dbReference type="Gene3D" id="2.40.10.120">
    <property type="match status" value="1"/>
</dbReference>
<keyword evidence="7" id="KW-1185">Reference proteome</keyword>
<dbReference type="EMBL" id="CP036276">
    <property type="protein sequence ID" value="QDU45394.1"/>
    <property type="molecule type" value="Genomic_DNA"/>
</dbReference>
<dbReference type="Gene3D" id="2.30.42.10">
    <property type="match status" value="2"/>
</dbReference>
<evidence type="ECO:0000256" key="3">
    <source>
        <dbReference type="ARBA" id="ARBA00022801"/>
    </source>
</evidence>
<accession>A0A517ZSH2</accession>
<dbReference type="InterPro" id="IPR036034">
    <property type="entry name" value="PDZ_sf"/>
</dbReference>
<dbReference type="Proteomes" id="UP000319383">
    <property type="component" value="Chromosome"/>
</dbReference>
<dbReference type="PROSITE" id="PS50106">
    <property type="entry name" value="PDZ"/>
    <property type="match status" value="1"/>
</dbReference>
<keyword evidence="2 6" id="KW-0645">Protease</keyword>
<comment type="similarity">
    <text evidence="1">Belongs to the peptidase S1C family.</text>
</comment>
<evidence type="ECO:0000313" key="6">
    <source>
        <dbReference type="EMBL" id="QDU45394.1"/>
    </source>
</evidence>
<feature type="chain" id="PRO_5021728415" evidence="4">
    <location>
        <begin position="27"/>
        <end position="666"/>
    </location>
</feature>
<dbReference type="InterPro" id="IPR029058">
    <property type="entry name" value="AB_hydrolase_fold"/>
</dbReference>
<dbReference type="GO" id="GO:0004252">
    <property type="term" value="F:serine-type endopeptidase activity"/>
    <property type="evidence" value="ECO:0007669"/>
    <property type="project" value="InterPro"/>
</dbReference>
<dbReference type="EC" id="3.4.21.107" evidence="6"/>
<dbReference type="PRINTS" id="PR00834">
    <property type="entry name" value="PROTEASES2C"/>
</dbReference>
<name>A0A517ZSH2_9PLAN</name>
<dbReference type="RefSeq" id="WP_145377773.1">
    <property type="nucleotide sequence ID" value="NZ_CP036276.1"/>
</dbReference>
<dbReference type="PANTHER" id="PTHR22939:SF129">
    <property type="entry name" value="SERINE PROTEASE HTRA2, MITOCHONDRIAL"/>
    <property type="match status" value="1"/>
</dbReference>
<feature type="domain" description="PDZ" evidence="5">
    <location>
        <begin position="242"/>
        <end position="325"/>
    </location>
</feature>
<dbReference type="InterPro" id="IPR009003">
    <property type="entry name" value="Peptidase_S1_PA"/>
</dbReference>
<gene>
    <name evidence="6" type="primary">degP_2</name>
    <name evidence="6" type="ORF">Mal52_38880</name>
</gene>
<keyword evidence="4" id="KW-0732">Signal</keyword>
<dbReference type="SMART" id="SM00228">
    <property type="entry name" value="PDZ"/>
    <property type="match status" value="2"/>
</dbReference>
<evidence type="ECO:0000259" key="5">
    <source>
        <dbReference type="PROSITE" id="PS50106"/>
    </source>
</evidence>
<evidence type="ECO:0000313" key="7">
    <source>
        <dbReference type="Proteomes" id="UP000319383"/>
    </source>
</evidence>
<proteinExistence type="inferred from homology"/>
<dbReference type="KEGG" id="sdyn:Mal52_38880"/>
<reference evidence="6 7" key="1">
    <citation type="submission" date="2019-02" db="EMBL/GenBank/DDBJ databases">
        <title>Deep-cultivation of Planctomycetes and their phenomic and genomic characterization uncovers novel biology.</title>
        <authorList>
            <person name="Wiegand S."/>
            <person name="Jogler M."/>
            <person name="Boedeker C."/>
            <person name="Pinto D."/>
            <person name="Vollmers J."/>
            <person name="Rivas-Marin E."/>
            <person name="Kohn T."/>
            <person name="Peeters S.H."/>
            <person name="Heuer A."/>
            <person name="Rast P."/>
            <person name="Oberbeckmann S."/>
            <person name="Bunk B."/>
            <person name="Jeske O."/>
            <person name="Meyerdierks A."/>
            <person name="Storesund J.E."/>
            <person name="Kallscheuer N."/>
            <person name="Luecker S."/>
            <person name="Lage O.M."/>
            <person name="Pohl T."/>
            <person name="Merkel B.J."/>
            <person name="Hornburger P."/>
            <person name="Mueller R.-W."/>
            <person name="Bruemmer F."/>
            <person name="Labrenz M."/>
            <person name="Spormann A.M."/>
            <person name="Op den Camp H."/>
            <person name="Overmann J."/>
            <person name="Amann R."/>
            <person name="Jetten M.S.M."/>
            <person name="Mascher T."/>
            <person name="Medema M.H."/>
            <person name="Devos D.P."/>
            <person name="Kaster A.-K."/>
            <person name="Ovreas L."/>
            <person name="Rohde M."/>
            <person name="Galperin M.Y."/>
            <person name="Jogler C."/>
        </authorList>
    </citation>
    <scope>NUCLEOTIDE SEQUENCE [LARGE SCALE GENOMIC DNA]</scope>
    <source>
        <strain evidence="6 7">Mal52</strain>
    </source>
</reference>
<dbReference type="InterPro" id="IPR001478">
    <property type="entry name" value="PDZ"/>
</dbReference>
<protein>
    <submittedName>
        <fullName evidence="6">Periplasmic serine endoprotease DegP</fullName>
        <ecNumber evidence="6">3.4.21.107</ecNumber>
    </submittedName>
</protein>
<dbReference type="Gene3D" id="3.40.50.1820">
    <property type="entry name" value="alpha/beta hydrolase"/>
    <property type="match status" value="1"/>
</dbReference>
<dbReference type="GO" id="GO:0042597">
    <property type="term" value="C:periplasmic space"/>
    <property type="evidence" value="ECO:0007669"/>
    <property type="project" value="TreeGrafter"/>
</dbReference>
<keyword evidence="3 6" id="KW-0378">Hydrolase</keyword>
<dbReference type="Pfam" id="PF13365">
    <property type="entry name" value="Trypsin_2"/>
    <property type="match status" value="1"/>
</dbReference>
<feature type="signal peptide" evidence="4">
    <location>
        <begin position="1"/>
        <end position="26"/>
    </location>
</feature>
<dbReference type="InterPro" id="IPR001940">
    <property type="entry name" value="Peptidase_S1C"/>
</dbReference>
<dbReference type="SUPFAM" id="SSF50494">
    <property type="entry name" value="Trypsin-like serine proteases"/>
    <property type="match status" value="1"/>
</dbReference>
<dbReference type="GO" id="GO:0006515">
    <property type="term" value="P:protein quality control for misfolded or incompletely synthesized proteins"/>
    <property type="evidence" value="ECO:0007669"/>
    <property type="project" value="TreeGrafter"/>
</dbReference>